<evidence type="ECO:0000313" key="7">
    <source>
        <dbReference type="EMBL" id="WFF43441.1"/>
    </source>
</evidence>
<feature type="domain" description="HTH tetR-type" evidence="6">
    <location>
        <begin position="12"/>
        <end position="72"/>
    </location>
</feature>
<dbReference type="PANTHER" id="PTHR30055:SF228">
    <property type="entry name" value="TRANSCRIPTIONAL REGULATOR-RELATED"/>
    <property type="match status" value="1"/>
</dbReference>
<organism evidence="7 8">
    <name type="scientific">Salinicola endophyticus</name>
    <dbReference type="NCBI Taxonomy" id="1949083"/>
    <lineage>
        <taxon>Bacteria</taxon>
        <taxon>Pseudomonadati</taxon>
        <taxon>Pseudomonadota</taxon>
        <taxon>Gammaproteobacteria</taxon>
        <taxon>Oceanospirillales</taxon>
        <taxon>Halomonadaceae</taxon>
        <taxon>Salinicola</taxon>
    </lineage>
</organism>
<dbReference type="Pfam" id="PF13977">
    <property type="entry name" value="TetR_C_6"/>
    <property type="match status" value="1"/>
</dbReference>
<name>A0ABY8FKW4_9GAMM</name>
<dbReference type="InterPro" id="IPR023772">
    <property type="entry name" value="DNA-bd_HTH_TetR-type_CS"/>
</dbReference>
<keyword evidence="2" id="KW-0805">Transcription regulation</keyword>
<dbReference type="Proteomes" id="UP001321526">
    <property type="component" value="Chromosome"/>
</dbReference>
<proteinExistence type="predicted"/>
<evidence type="ECO:0000313" key="8">
    <source>
        <dbReference type="Proteomes" id="UP001321526"/>
    </source>
</evidence>
<dbReference type="InterPro" id="IPR001647">
    <property type="entry name" value="HTH_TetR"/>
</dbReference>
<accession>A0ABY8FKW4</accession>
<feature type="DNA-binding region" description="H-T-H motif" evidence="5">
    <location>
        <begin position="35"/>
        <end position="54"/>
    </location>
</feature>
<dbReference type="SUPFAM" id="SSF48498">
    <property type="entry name" value="Tetracyclin repressor-like, C-terminal domain"/>
    <property type="match status" value="1"/>
</dbReference>
<dbReference type="SUPFAM" id="SSF46689">
    <property type="entry name" value="Homeodomain-like"/>
    <property type="match status" value="1"/>
</dbReference>
<reference evidence="7 8" key="1">
    <citation type="submission" date="2019-01" db="EMBL/GenBank/DDBJ databases">
        <title>Genome sequence of Salinicola endophyticus REST5.</title>
        <authorList>
            <person name="Nascimento F.X."/>
        </authorList>
    </citation>
    <scope>NUCLEOTIDE SEQUENCE [LARGE SCALE GENOMIC DNA]</scope>
    <source>
        <strain evidence="7 8">REST5</strain>
    </source>
</reference>
<protein>
    <submittedName>
        <fullName evidence="7">TetR family transcriptional regulator</fullName>
    </submittedName>
</protein>
<evidence type="ECO:0000256" key="3">
    <source>
        <dbReference type="ARBA" id="ARBA00023125"/>
    </source>
</evidence>
<keyword evidence="8" id="KW-1185">Reference proteome</keyword>
<keyword evidence="1" id="KW-0678">Repressor</keyword>
<dbReference type="InterPro" id="IPR050109">
    <property type="entry name" value="HTH-type_TetR-like_transc_reg"/>
</dbReference>
<dbReference type="Gene3D" id="1.10.357.10">
    <property type="entry name" value="Tetracycline Repressor, domain 2"/>
    <property type="match status" value="1"/>
</dbReference>
<dbReference type="PROSITE" id="PS50977">
    <property type="entry name" value="HTH_TETR_2"/>
    <property type="match status" value="1"/>
</dbReference>
<keyword evidence="4" id="KW-0804">Transcription</keyword>
<dbReference type="InterPro" id="IPR009057">
    <property type="entry name" value="Homeodomain-like_sf"/>
</dbReference>
<dbReference type="RefSeq" id="WP_282235458.1">
    <property type="nucleotide sequence ID" value="NZ_CP035631.1"/>
</dbReference>
<sequence length="224" mass="24707">MSRKTFQRLSLDERRRSMLEATLECIAQHGLDGATARRIAERANVTAGLIRHYFGSKEDMVLAAYGYLVGQLTMQAAQASGQDATHPERRLARFIIANVTPPNLSDRNVSLWATFIGRIRALPSYADIHRESYRDFLDLLETMIHAVMVARQRPVSAEACQDQAVALNGLIDGLWLEGSLDHGLYAADRLPRIALTAAAGILSLPADALSIHLEPHADTPPDRN</sequence>
<dbReference type="InterPro" id="IPR039538">
    <property type="entry name" value="BetI_C"/>
</dbReference>
<dbReference type="PANTHER" id="PTHR30055">
    <property type="entry name" value="HTH-TYPE TRANSCRIPTIONAL REGULATOR RUTR"/>
    <property type="match status" value="1"/>
</dbReference>
<gene>
    <name evidence="7" type="ORF">EVC62_00360</name>
</gene>
<evidence type="ECO:0000256" key="5">
    <source>
        <dbReference type="PROSITE-ProRule" id="PRU00335"/>
    </source>
</evidence>
<evidence type="ECO:0000259" key="6">
    <source>
        <dbReference type="PROSITE" id="PS50977"/>
    </source>
</evidence>
<dbReference type="Pfam" id="PF00440">
    <property type="entry name" value="TetR_N"/>
    <property type="match status" value="1"/>
</dbReference>
<dbReference type="EMBL" id="CP035631">
    <property type="protein sequence ID" value="WFF43441.1"/>
    <property type="molecule type" value="Genomic_DNA"/>
</dbReference>
<evidence type="ECO:0000256" key="1">
    <source>
        <dbReference type="ARBA" id="ARBA00022491"/>
    </source>
</evidence>
<evidence type="ECO:0000256" key="2">
    <source>
        <dbReference type="ARBA" id="ARBA00023015"/>
    </source>
</evidence>
<dbReference type="PRINTS" id="PR00455">
    <property type="entry name" value="HTHTETR"/>
</dbReference>
<dbReference type="InterPro" id="IPR036271">
    <property type="entry name" value="Tet_transcr_reg_TetR-rel_C_sf"/>
</dbReference>
<keyword evidence="3 5" id="KW-0238">DNA-binding</keyword>
<dbReference type="PROSITE" id="PS01081">
    <property type="entry name" value="HTH_TETR_1"/>
    <property type="match status" value="1"/>
</dbReference>
<evidence type="ECO:0000256" key="4">
    <source>
        <dbReference type="ARBA" id="ARBA00023163"/>
    </source>
</evidence>